<dbReference type="AlphaFoldDB" id="A0A1U8K876"/>
<dbReference type="GeneID" id="107912937"/>
<gene>
    <name evidence="3" type="primary">LOC107912937</name>
</gene>
<dbReference type="RefSeq" id="XP_016696829.2">
    <property type="nucleotide sequence ID" value="XM_016841340.2"/>
</dbReference>
<feature type="region of interest" description="Disordered" evidence="1">
    <location>
        <begin position="58"/>
        <end position="103"/>
    </location>
</feature>
<reference evidence="2" key="1">
    <citation type="journal article" date="2020" name="Nat. Genet.">
        <title>Genomic diversifications of five Gossypium allopolyploid species and their impact on cotton improvement.</title>
        <authorList>
            <person name="Chen Z.J."/>
            <person name="Sreedasyam A."/>
            <person name="Ando A."/>
            <person name="Song Q."/>
            <person name="De Santiago L.M."/>
            <person name="Hulse-Kemp A.M."/>
            <person name="Ding M."/>
            <person name="Ye W."/>
            <person name="Kirkbride R.C."/>
            <person name="Jenkins J."/>
            <person name="Plott C."/>
            <person name="Lovell J."/>
            <person name="Lin Y.M."/>
            <person name="Vaughn R."/>
            <person name="Liu B."/>
            <person name="Simpson S."/>
            <person name="Scheffler B.E."/>
            <person name="Wen L."/>
            <person name="Saski C.A."/>
            <person name="Grover C.E."/>
            <person name="Hu G."/>
            <person name="Conover J.L."/>
            <person name="Carlson J.W."/>
            <person name="Shu S."/>
            <person name="Boston L.B."/>
            <person name="Williams M."/>
            <person name="Peterson D.G."/>
            <person name="McGee K."/>
            <person name="Jones D.C."/>
            <person name="Wendel J.F."/>
            <person name="Stelly D.M."/>
            <person name="Grimwood J."/>
            <person name="Schmutz J."/>
        </authorList>
    </citation>
    <scope>NUCLEOTIDE SEQUENCE [LARGE SCALE GENOMIC DNA]</scope>
    <source>
        <strain evidence="2">cv. TM-1</strain>
    </source>
</reference>
<dbReference type="Proteomes" id="UP000818029">
    <property type="component" value="Chromosome D08"/>
</dbReference>
<feature type="region of interest" description="Disordered" evidence="1">
    <location>
        <begin position="117"/>
        <end position="142"/>
    </location>
</feature>
<organism evidence="2 3">
    <name type="scientific">Gossypium hirsutum</name>
    <name type="common">Upland cotton</name>
    <name type="synonym">Gossypium mexicanum</name>
    <dbReference type="NCBI Taxonomy" id="3635"/>
    <lineage>
        <taxon>Eukaryota</taxon>
        <taxon>Viridiplantae</taxon>
        <taxon>Streptophyta</taxon>
        <taxon>Embryophyta</taxon>
        <taxon>Tracheophyta</taxon>
        <taxon>Spermatophyta</taxon>
        <taxon>Magnoliopsida</taxon>
        <taxon>eudicotyledons</taxon>
        <taxon>Gunneridae</taxon>
        <taxon>Pentapetalae</taxon>
        <taxon>rosids</taxon>
        <taxon>malvids</taxon>
        <taxon>Malvales</taxon>
        <taxon>Malvaceae</taxon>
        <taxon>Malvoideae</taxon>
        <taxon>Gossypium</taxon>
    </lineage>
</organism>
<sequence>MYICFFFPFCTESLLTLPCGKRFLSFLLSSFSQNPKPSPIIIIRFLKFDVMKRAMPWDDHDEANDSSSSDESSSSNPDSEAEDGPPNTKLKNSSQAKSRKQKSAALDFEALKRHGYNGGLSVLNVPPPKEKPDWSWSTGRESSEIREIKESFEDRQKTRAAILDAEELVNVQTRKEKQNVSFSQKEKRKRELGQASRGKNYVEEEKRLLRESGIYSGFDT</sequence>
<protein>
    <submittedName>
        <fullName evidence="3">Uncharacterized protein isoform X1</fullName>
    </submittedName>
</protein>
<keyword evidence="2" id="KW-1185">Reference proteome</keyword>
<dbReference type="PANTHER" id="PTHR31833">
    <property type="entry name" value="UPF0690 PROTEIN C1ORF52"/>
    <property type="match status" value="1"/>
</dbReference>
<dbReference type="OMA" id="QPRQMEK"/>
<feature type="region of interest" description="Disordered" evidence="1">
    <location>
        <begin position="174"/>
        <end position="203"/>
    </location>
</feature>
<reference evidence="3" key="2">
    <citation type="submission" date="2025-08" db="UniProtKB">
        <authorList>
            <consortium name="RefSeq"/>
        </authorList>
    </citation>
    <scope>IDENTIFICATION</scope>
</reference>
<dbReference type="PaxDb" id="3635-A0A1U8K876"/>
<evidence type="ECO:0000256" key="1">
    <source>
        <dbReference type="SAM" id="MobiDB-lite"/>
    </source>
</evidence>
<dbReference type="KEGG" id="ghi:107912937"/>
<feature type="compositionally biased region" description="Low complexity" evidence="1">
    <location>
        <begin position="65"/>
        <end position="78"/>
    </location>
</feature>
<evidence type="ECO:0000313" key="3">
    <source>
        <dbReference type="RefSeq" id="XP_016696829.2"/>
    </source>
</evidence>
<proteinExistence type="predicted"/>
<name>A0A1U8K876_GOSHI</name>
<evidence type="ECO:0000313" key="2">
    <source>
        <dbReference type="Proteomes" id="UP000818029"/>
    </source>
</evidence>
<dbReference type="PANTHER" id="PTHR31833:SF2">
    <property type="entry name" value="UPF0690 PROTEIN C1ORF52"/>
    <property type="match status" value="1"/>
</dbReference>
<accession>A0A1U8K876</accession>